<dbReference type="AlphaFoldDB" id="A0A150P471"/>
<name>A0A150P471_SORCE</name>
<protein>
    <recommendedName>
        <fullName evidence="3">Nucleotidyltransferase</fullName>
    </recommendedName>
</protein>
<evidence type="ECO:0000313" key="2">
    <source>
        <dbReference type="Proteomes" id="UP000075420"/>
    </source>
</evidence>
<comment type="caution">
    <text evidence="1">The sequence shown here is derived from an EMBL/GenBank/DDBJ whole genome shotgun (WGS) entry which is preliminary data.</text>
</comment>
<organism evidence="1 2">
    <name type="scientific">Sorangium cellulosum</name>
    <name type="common">Polyangium cellulosum</name>
    <dbReference type="NCBI Taxonomy" id="56"/>
    <lineage>
        <taxon>Bacteria</taxon>
        <taxon>Pseudomonadati</taxon>
        <taxon>Myxococcota</taxon>
        <taxon>Polyangia</taxon>
        <taxon>Polyangiales</taxon>
        <taxon>Polyangiaceae</taxon>
        <taxon>Sorangium</taxon>
    </lineage>
</organism>
<gene>
    <name evidence="1" type="ORF">BE08_19075</name>
</gene>
<dbReference type="InterPro" id="IPR043519">
    <property type="entry name" value="NT_sf"/>
</dbReference>
<evidence type="ECO:0008006" key="3">
    <source>
        <dbReference type="Google" id="ProtNLM"/>
    </source>
</evidence>
<reference evidence="1 2" key="1">
    <citation type="submission" date="2014-02" db="EMBL/GenBank/DDBJ databases">
        <title>The small core and large imbalanced accessory genome model reveals a collaborative survival strategy of Sorangium cellulosum strains in nature.</title>
        <authorList>
            <person name="Han K."/>
            <person name="Peng R."/>
            <person name="Blom J."/>
            <person name="Li Y.-Z."/>
        </authorList>
    </citation>
    <scope>NUCLEOTIDE SEQUENCE [LARGE SCALE GENOMIC DNA]</scope>
    <source>
        <strain evidence="1 2">So0157-25</strain>
    </source>
</reference>
<dbReference type="SUPFAM" id="SSF81301">
    <property type="entry name" value="Nucleotidyltransferase"/>
    <property type="match status" value="1"/>
</dbReference>
<accession>A0A150P471</accession>
<dbReference type="InterPro" id="IPR018700">
    <property type="entry name" value="DUF2204"/>
</dbReference>
<sequence length="162" mass="17854">MPAPTKIAELLGVLARHQVDFIVVGGVAAVIQGAPINTFDLDVVHARTPDNIERLLGALRELEAVYRVDLQRRLSPTASHLASTGHQLLATNMGTLDLLGTIEEGTSYEELLADSEELDLGGIPIRVITLERLIAIKEKLTRPKDQIMLQVLRATFDERRRS</sequence>
<proteinExistence type="predicted"/>
<dbReference type="Proteomes" id="UP000075420">
    <property type="component" value="Unassembled WGS sequence"/>
</dbReference>
<evidence type="ECO:0000313" key="1">
    <source>
        <dbReference type="EMBL" id="KYF50493.1"/>
    </source>
</evidence>
<dbReference type="Gene3D" id="3.30.460.40">
    <property type="match status" value="1"/>
</dbReference>
<dbReference type="Pfam" id="PF09970">
    <property type="entry name" value="DUF2204"/>
    <property type="match status" value="1"/>
</dbReference>
<dbReference type="EMBL" id="JELY01003175">
    <property type="protein sequence ID" value="KYF50493.1"/>
    <property type="molecule type" value="Genomic_DNA"/>
</dbReference>